<protein>
    <submittedName>
        <fullName evidence="1">Uncharacterized protein</fullName>
    </submittedName>
</protein>
<sequence length="396" mass="41564">QVRWRQTALSPLYALSAPWQESGEASHDAYSYEQGGLLFLVLDNSRQEISREQLRFFRGQILRWIPTVLVLHVPLSVSESLRPFHGYALCGDPAWGRATDRSWEVERREPFPERSSASTVRFLEAVLAASAPRGPLVAVLAGHVHAHDATPFPEGGSSPPAPGSGGCGGRHDCAWGGVQYVGLAGFQGGYRLMSVETATEEDVPEHRVEAELRARLAAAELLAGLAVALLGAPGAAGAASTPAAASLRCWGGAPGAAAAASLLDVALVVSALGRMLLRTEAAVRHGFHALAEALRPLLRGVRGRGRGPVSRAGAECLEGGVLESVGAALEEWADPRGLRYQPGSLLELRLGCSILWPLNDAIGAWKHRGDFGGLGEGLGQVLLATACEPAQADAGA</sequence>
<gene>
    <name evidence="1" type="ORF">PCOR1329_LOCUS36631</name>
</gene>
<dbReference type="InterPro" id="IPR029052">
    <property type="entry name" value="Metallo-depent_PP-like"/>
</dbReference>
<keyword evidence="2" id="KW-1185">Reference proteome</keyword>
<proteinExistence type="predicted"/>
<accession>A0ABN9T8U9</accession>
<name>A0ABN9T8U9_9DINO</name>
<evidence type="ECO:0000313" key="1">
    <source>
        <dbReference type="EMBL" id="CAK0841424.1"/>
    </source>
</evidence>
<evidence type="ECO:0000313" key="2">
    <source>
        <dbReference type="Proteomes" id="UP001189429"/>
    </source>
</evidence>
<comment type="caution">
    <text evidence="1">The sequence shown here is derived from an EMBL/GenBank/DDBJ whole genome shotgun (WGS) entry which is preliminary data.</text>
</comment>
<dbReference type="SUPFAM" id="SSF56300">
    <property type="entry name" value="Metallo-dependent phosphatases"/>
    <property type="match status" value="1"/>
</dbReference>
<feature type="non-terminal residue" evidence="1">
    <location>
        <position position="1"/>
    </location>
</feature>
<organism evidence="1 2">
    <name type="scientific">Prorocentrum cordatum</name>
    <dbReference type="NCBI Taxonomy" id="2364126"/>
    <lineage>
        <taxon>Eukaryota</taxon>
        <taxon>Sar</taxon>
        <taxon>Alveolata</taxon>
        <taxon>Dinophyceae</taxon>
        <taxon>Prorocentrales</taxon>
        <taxon>Prorocentraceae</taxon>
        <taxon>Prorocentrum</taxon>
    </lineage>
</organism>
<dbReference type="Proteomes" id="UP001189429">
    <property type="component" value="Unassembled WGS sequence"/>
</dbReference>
<reference evidence="1" key="1">
    <citation type="submission" date="2023-10" db="EMBL/GenBank/DDBJ databases">
        <authorList>
            <person name="Chen Y."/>
            <person name="Shah S."/>
            <person name="Dougan E. K."/>
            <person name="Thang M."/>
            <person name="Chan C."/>
        </authorList>
    </citation>
    <scope>NUCLEOTIDE SEQUENCE [LARGE SCALE GENOMIC DNA]</scope>
</reference>
<dbReference type="EMBL" id="CAUYUJ010014454">
    <property type="protein sequence ID" value="CAK0841424.1"/>
    <property type="molecule type" value="Genomic_DNA"/>
</dbReference>